<reference evidence="1 2" key="1">
    <citation type="journal article" date="2016" name="Mol. Biol. Evol.">
        <title>Comparative Genomics of Early-Diverging Mushroom-Forming Fungi Provides Insights into the Origins of Lignocellulose Decay Capabilities.</title>
        <authorList>
            <person name="Nagy L.G."/>
            <person name="Riley R."/>
            <person name="Tritt A."/>
            <person name="Adam C."/>
            <person name="Daum C."/>
            <person name="Floudas D."/>
            <person name="Sun H."/>
            <person name="Yadav J.S."/>
            <person name="Pangilinan J."/>
            <person name="Larsson K.H."/>
            <person name="Matsuura K."/>
            <person name="Barry K."/>
            <person name="Labutti K."/>
            <person name="Kuo R."/>
            <person name="Ohm R.A."/>
            <person name="Bhattacharya S.S."/>
            <person name="Shirouzu T."/>
            <person name="Yoshinaga Y."/>
            <person name="Martin F.M."/>
            <person name="Grigoriev I.V."/>
            <person name="Hibbett D.S."/>
        </authorList>
    </citation>
    <scope>NUCLEOTIDE SEQUENCE [LARGE SCALE GENOMIC DNA]</scope>
    <source>
        <strain evidence="1 2">HHB12029</strain>
    </source>
</reference>
<dbReference type="InParanoid" id="A0A165MTD1"/>
<dbReference type="Gene3D" id="3.80.10.10">
    <property type="entry name" value="Ribonuclease Inhibitor"/>
    <property type="match status" value="1"/>
</dbReference>
<sequence>MPCPRLRCLKLGALEPTELSLPRANLPADRIRFPLLRSLSLNNLCFAFSALNVRGLTDLALYHSCSDPCQLGCAGGNEIRQLILHCPSLQRVAAVWEFGQDFSSFDKDLDPEHRLSLQHLLGHAIREVSFDGLPVAWPAPASFKFDPTRGLHQSNMSGLTSLELTGRVTVPEVWSKAGDGGWSIVTSVEPLLHVLQCCPHLTDLNLAYWTQSMPEEPANSLVIFLPNLYNIAMEHMHADFFKYLFTALRVPRLQSLNLSLHADELEPIWTPSLWTWNFPELQWLEIELHGQLFHGQLTFQETGAVPFPLQDILRGGTWTNLQSITVACVDCITKNEMLGALGLLRNPARTPRLGLVTIYEPEYGNPVDREWLAALIAERNTISWASGLSSDFTVRIFLQI</sequence>
<protein>
    <recommendedName>
        <fullName evidence="3">F-box domain-containing protein</fullName>
    </recommendedName>
</protein>
<keyword evidence="2" id="KW-1185">Reference proteome</keyword>
<dbReference type="InterPro" id="IPR032675">
    <property type="entry name" value="LRR_dom_sf"/>
</dbReference>
<evidence type="ECO:0008006" key="3">
    <source>
        <dbReference type="Google" id="ProtNLM"/>
    </source>
</evidence>
<accession>A0A165MTD1</accession>
<organism evidence="1 2">
    <name type="scientific">Exidia glandulosa HHB12029</name>
    <dbReference type="NCBI Taxonomy" id="1314781"/>
    <lineage>
        <taxon>Eukaryota</taxon>
        <taxon>Fungi</taxon>
        <taxon>Dikarya</taxon>
        <taxon>Basidiomycota</taxon>
        <taxon>Agaricomycotina</taxon>
        <taxon>Agaricomycetes</taxon>
        <taxon>Auriculariales</taxon>
        <taxon>Exidiaceae</taxon>
        <taxon>Exidia</taxon>
    </lineage>
</organism>
<evidence type="ECO:0000313" key="1">
    <source>
        <dbReference type="EMBL" id="KZV99726.1"/>
    </source>
</evidence>
<gene>
    <name evidence="1" type="ORF">EXIGLDRAFT_698017</name>
</gene>
<dbReference type="AlphaFoldDB" id="A0A165MTD1"/>
<dbReference type="Proteomes" id="UP000077266">
    <property type="component" value="Unassembled WGS sequence"/>
</dbReference>
<dbReference type="EMBL" id="KV425907">
    <property type="protein sequence ID" value="KZV99726.1"/>
    <property type="molecule type" value="Genomic_DNA"/>
</dbReference>
<name>A0A165MTD1_EXIGL</name>
<proteinExistence type="predicted"/>
<evidence type="ECO:0000313" key="2">
    <source>
        <dbReference type="Proteomes" id="UP000077266"/>
    </source>
</evidence>